<feature type="signal peptide" evidence="1">
    <location>
        <begin position="1"/>
        <end position="18"/>
    </location>
</feature>
<sequence length="296" mass="34195">MRKSLFFFIFFSSFLLKAQELNCVVTINDAEIGISNRQIFTTLKNAVYEFMNNTKWTNINFQNQEKIDCSLAINILDYPEPGLFKGTLQLQVSRPVFNSNYKTPILSFNDSDISFNYQEYEPLLYNPNSYTSNLVSILTFYVYTILGFHADTFAFQGGESYFREAQNVVNQAQQGGGKGWNQADGNFTRFVLNDNLLSPVFINFRKAMYEYHLLGLDSMAEQPAESKEVIANAVISLEQIYNDRPNTFLIRVFMDTKSDEIVDIFSDGNRVDTNKLREVLLKIFPSFEPKWKQIKI</sequence>
<keyword evidence="1" id="KW-0732">Signal</keyword>
<keyword evidence="3" id="KW-1185">Reference proteome</keyword>
<reference evidence="3" key="1">
    <citation type="journal article" date="2019" name="Int. J. Syst. Evol. Microbiol.">
        <title>The Global Catalogue of Microorganisms (GCM) 10K type strain sequencing project: providing services to taxonomists for standard genome sequencing and annotation.</title>
        <authorList>
            <consortium name="The Broad Institute Genomics Platform"/>
            <consortium name="The Broad Institute Genome Sequencing Center for Infectious Disease"/>
            <person name="Wu L."/>
            <person name="Ma J."/>
        </authorList>
    </citation>
    <scope>NUCLEOTIDE SEQUENCE [LARGE SCALE GENOMIC DNA]</scope>
    <source>
        <strain evidence="3">CCUG 61485</strain>
    </source>
</reference>
<organism evidence="2 3">
    <name type="scientific">Namhaeicola litoreus</name>
    <dbReference type="NCBI Taxonomy" id="1052145"/>
    <lineage>
        <taxon>Bacteria</taxon>
        <taxon>Pseudomonadati</taxon>
        <taxon>Bacteroidota</taxon>
        <taxon>Flavobacteriia</taxon>
        <taxon>Flavobacteriales</taxon>
        <taxon>Flavobacteriaceae</taxon>
        <taxon>Namhaeicola</taxon>
    </lineage>
</organism>
<dbReference type="EMBL" id="JBHTMY010000003">
    <property type="protein sequence ID" value="MFD1316509.1"/>
    <property type="molecule type" value="Genomic_DNA"/>
</dbReference>
<gene>
    <name evidence="2" type="ORF">ACFQ39_12860</name>
</gene>
<dbReference type="RefSeq" id="WP_377179555.1">
    <property type="nucleotide sequence ID" value="NZ_JBHTMY010000003.1"/>
</dbReference>
<dbReference type="Proteomes" id="UP001597201">
    <property type="component" value="Unassembled WGS sequence"/>
</dbReference>
<evidence type="ECO:0000256" key="1">
    <source>
        <dbReference type="SAM" id="SignalP"/>
    </source>
</evidence>
<evidence type="ECO:0000313" key="3">
    <source>
        <dbReference type="Proteomes" id="UP001597201"/>
    </source>
</evidence>
<protein>
    <submittedName>
        <fullName evidence="2">DUF4835 family protein</fullName>
    </submittedName>
</protein>
<name>A0ABW3Y4D3_9FLAO</name>
<dbReference type="Pfam" id="PF16119">
    <property type="entry name" value="DUF4835"/>
    <property type="match status" value="1"/>
</dbReference>
<dbReference type="InterPro" id="IPR032274">
    <property type="entry name" value="DUF4835"/>
</dbReference>
<feature type="chain" id="PRO_5047226730" evidence="1">
    <location>
        <begin position="19"/>
        <end position="296"/>
    </location>
</feature>
<proteinExistence type="predicted"/>
<evidence type="ECO:0000313" key="2">
    <source>
        <dbReference type="EMBL" id="MFD1316509.1"/>
    </source>
</evidence>
<comment type="caution">
    <text evidence="2">The sequence shown here is derived from an EMBL/GenBank/DDBJ whole genome shotgun (WGS) entry which is preliminary data.</text>
</comment>
<accession>A0ABW3Y4D3</accession>